<feature type="domain" description="Cell envelope-related transcriptional attenuator" evidence="4">
    <location>
        <begin position="189"/>
        <end position="358"/>
    </location>
</feature>
<accession>A0AB33JUL2</accession>
<name>A0AB33JUL2_9ACTN</name>
<comment type="similarity">
    <text evidence="1">Belongs to the LytR/CpsA/Psr (LCP) family.</text>
</comment>
<dbReference type="AlphaFoldDB" id="A0AB33JUL2"/>
<feature type="transmembrane region" description="Helical" evidence="3">
    <location>
        <begin position="110"/>
        <end position="131"/>
    </location>
</feature>
<feature type="compositionally biased region" description="Low complexity" evidence="2">
    <location>
        <begin position="53"/>
        <end position="90"/>
    </location>
</feature>
<dbReference type="Gene3D" id="3.30.70.2390">
    <property type="match status" value="1"/>
</dbReference>
<evidence type="ECO:0000256" key="1">
    <source>
        <dbReference type="ARBA" id="ARBA00006068"/>
    </source>
</evidence>
<keyword evidence="3" id="KW-1133">Transmembrane helix</keyword>
<organism evidence="6">
    <name type="scientific">Kitasatospora sp. CMC57</name>
    <dbReference type="NCBI Taxonomy" id="3231513"/>
    <lineage>
        <taxon>Bacteria</taxon>
        <taxon>Bacillati</taxon>
        <taxon>Actinomycetota</taxon>
        <taxon>Actinomycetes</taxon>
        <taxon>Kitasatosporales</taxon>
        <taxon>Streptomycetaceae</taxon>
        <taxon>Kitasatospora</taxon>
    </lineage>
</organism>
<feature type="compositionally biased region" description="Gly residues" evidence="2">
    <location>
        <begin position="91"/>
        <end position="101"/>
    </location>
</feature>
<evidence type="ECO:0000256" key="3">
    <source>
        <dbReference type="SAM" id="Phobius"/>
    </source>
</evidence>
<evidence type="ECO:0000313" key="6">
    <source>
        <dbReference type="EMBL" id="BFP46896.1"/>
    </source>
</evidence>
<evidence type="ECO:0000259" key="4">
    <source>
        <dbReference type="Pfam" id="PF03816"/>
    </source>
</evidence>
<dbReference type="PANTHER" id="PTHR33392:SF6">
    <property type="entry name" value="POLYISOPRENYL-TEICHOIC ACID--PEPTIDOGLYCAN TEICHOIC ACID TRANSFERASE TAGU"/>
    <property type="match status" value="1"/>
</dbReference>
<proteinExistence type="inferred from homology"/>
<dbReference type="PANTHER" id="PTHR33392">
    <property type="entry name" value="POLYISOPRENYL-TEICHOIC ACID--PEPTIDOGLYCAN TEICHOIC ACID TRANSFERASE TAGU"/>
    <property type="match status" value="1"/>
</dbReference>
<evidence type="ECO:0008006" key="7">
    <source>
        <dbReference type="Google" id="ProtNLM"/>
    </source>
</evidence>
<reference evidence="6" key="1">
    <citation type="submission" date="2024-07" db="EMBL/GenBank/DDBJ databases">
        <title>Complete genome sequences of cellulolytic bacteria, Kitasatospora sp. CMC57 and Streptomyces sp. CMC78, isolated from Japanese agricultural soil.</title>
        <authorList>
            <person name="Hashimoto T."/>
            <person name="Ito M."/>
            <person name="Iwamoto M."/>
            <person name="Fukahori D."/>
            <person name="Shoda T."/>
            <person name="Sakoda M."/>
            <person name="Morohoshi T."/>
            <person name="Mitsuboshi M."/>
            <person name="Nishizawa T."/>
        </authorList>
    </citation>
    <scope>NUCLEOTIDE SEQUENCE</scope>
    <source>
        <strain evidence="6">CMC57</strain>
    </source>
</reference>
<feature type="region of interest" description="Disordered" evidence="2">
    <location>
        <begin position="1"/>
        <end position="105"/>
    </location>
</feature>
<evidence type="ECO:0000256" key="2">
    <source>
        <dbReference type="SAM" id="MobiDB-lite"/>
    </source>
</evidence>
<dbReference type="InterPro" id="IPR004474">
    <property type="entry name" value="LytR_CpsA_psr"/>
</dbReference>
<dbReference type="Pfam" id="PF03816">
    <property type="entry name" value="LytR_cpsA_psr"/>
    <property type="match status" value="1"/>
</dbReference>
<dbReference type="Gene3D" id="3.40.630.190">
    <property type="entry name" value="LCP protein"/>
    <property type="match status" value="1"/>
</dbReference>
<feature type="domain" description="LytR/CpsA/Psr regulator C-terminal" evidence="5">
    <location>
        <begin position="474"/>
        <end position="556"/>
    </location>
</feature>
<feature type="compositionally biased region" description="Basic and acidic residues" evidence="2">
    <location>
        <begin position="8"/>
        <end position="30"/>
    </location>
</feature>
<dbReference type="RefSeq" id="WP_407989279.1">
    <property type="nucleotide sequence ID" value="NZ_AP035881.2"/>
</dbReference>
<dbReference type="InterPro" id="IPR050922">
    <property type="entry name" value="LytR/CpsA/Psr_CW_biosynth"/>
</dbReference>
<dbReference type="InterPro" id="IPR027381">
    <property type="entry name" value="LytR/CpsA/Psr_C"/>
</dbReference>
<keyword evidence="3" id="KW-0812">Transmembrane</keyword>
<feature type="compositionally biased region" description="Pro residues" evidence="2">
    <location>
        <begin position="452"/>
        <end position="465"/>
    </location>
</feature>
<evidence type="ECO:0000259" key="5">
    <source>
        <dbReference type="Pfam" id="PF13399"/>
    </source>
</evidence>
<dbReference type="Pfam" id="PF13399">
    <property type="entry name" value="LytR_C"/>
    <property type="match status" value="1"/>
</dbReference>
<keyword evidence="3" id="KW-0472">Membrane</keyword>
<dbReference type="NCBIfam" id="TIGR00350">
    <property type="entry name" value="lytR_cpsA_psr"/>
    <property type="match status" value="1"/>
</dbReference>
<protein>
    <recommendedName>
        <fullName evidence="7">Transcriptional regulator</fullName>
    </recommendedName>
</protein>
<feature type="region of interest" description="Disordered" evidence="2">
    <location>
        <begin position="440"/>
        <end position="467"/>
    </location>
</feature>
<gene>
    <name evidence="6" type="ORF">KCMC57_32640</name>
</gene>
<dbReference type="EMBL" id="AP035881">
    <property type="protein sequence ID" value="BFP46896.1"/>
    <property type="molecule type" value="Genomic_DNA"/>
</dbReference>
<sequence length="597" mass="61400">MSGQRPGSSDHDAEWWRDDASHDAPYRDPYQEQQPAHQYQGYGPQPTPRQAVPAQPGGRAEARRAQQQSRAEVPPQAAPGGRAAARAAQGRGKGGPAGPGGKGKRNRKKFVAWVAAGALGLVVVTGGAIYLKLNGNINTFDKDGLSSDRPDAAAPDANGNTPINVLLIGSDSRAGANADLGGGEDGGARSDTTILLHVYADRKHAVGVSFPRDAMVARPKCKLPNGKWTKEETSIQFNSAFSVGESEAGNPACTQNTVEKITGLRVDHTIVVNFQGFASMTSAVGGVDVCLPNAIYEGDLNPKLGRKGKQIFPKGEQSVSGQKALDYVRLRHGVGDGSDIGRMKRQQAFLSALIKDIKSKGMDATTLLPLADAATKSLIVDEGLGSADKLLSFALKMKNIDLHNIQFITTPWRFDGARVALTPEADVLWQALKSGKTLDGQDANAAGGAASPAPPAPASPAPAAPPASVKGAGIKVSVYNGTTTAGLTTSAVNALKASKFTVGTVGNAPNQAHAGTVVQYGPGQKVSAQTVAELFPGAALESSTKAGINLVLGKDYAAANGGSTPATTPTAIPSSIAEAVRPADAAACDDVSYGAAG</sequence>